<dbReference type="PANTHER" id="PTHR43617:SF2">
    <property type="entry name" value="UPF0039 PROTEIN SLL0451"/>
    <property type="match status" value="1"/>
</dbReference>
<dbReference type="Pfam" id="PF13508">
    <property type="entry name" value="Acetyltransf_7"/>
    <property type="match status" value="1"/>
</dbReference>
<dbReference type="SUPFAM" id="SSF55729">
    <property type="entry name" value="Acyl-CoA N-acyltransferases (Nat)"/>
    <property type="match status" value="1"/>
</dbReference>
<feature type="domain" description="N-acetyltransferase" evidence="1">
    <location>
        <begin position="3"/>
        <end position="150"/>
    </location>
</feature>
<dbReference type="GO" id="GO:0016747">
    <property type="term" value="F:acyltransferase activity, transferring groups other than amino-acyl groups"/>
    <property type="evidence" value="ECO:0007669"/>
    <property type="project" value="InterPro"/>
</dbReference>
<evidence type="ECO:0000313" key="2">
    <source>
        <dbReference type="EMBL" id="VEA73709.1"/>
    </source>
</evidence>
<dbReference type="Proteomes" id="UP000271603">
    <property type="component" value="Chromosome"/>
</dbReference>
<reference evidence="2 3" key="1">
    <citation type="submission" date="2018-12" db="EMBL/GenBank/DDBJ databases">
        <authorList>
            <consortium name="Pathogen Informatics"/>
        </authorList>
    </citation>
    <scope>NUCLEOTIDE SEQUENCE [LARGE SCALE GENOMIC DNA]</scope>
    <source>
        <strain evidence="2 3">NCTC9419</strain>
    </source>
</reference>
<sequence length="183" mass="19098">MNITISLETPQDIPQVQQVIADAFGSHEEAALVNQLRQDPGWLPALSLVAKDRHGAVIGHVVCTRASVGAHPAVTLAPLSVHPAHQGSGVGSALMLTCIEAARAAGEKIITVLGHPQYYPRFGFMPAAGCGVTCRLNNGPDDAKMVMSLDGAPIPPGEMGFCRPMTEAIQAYQPAADNPSATN</sequence>
<gene>
    <name evidence="2" type="ORF">NCTC9419_05344</name>
</gene>
<dbReference type="PROSITE" id="PS51186">
    <property type="entry name" value="GNAT"/>
    <property type="match status" value="1"/>
</dbReference>
<evidence type="ECO:0000313" key="3">
    <source>
        <dbReference type="Proteomes" id="UP000271603"/>
    </source>
</evidence>
<name>A0A3S4JZ37_SERRU</name>
<dbReference type="InterPro" id="IPR050276">
    <property type="entry name" value="MshD_Acetyltransferase"/>
</dbReference>
<organism evidence="2 3">
    <name type="scientific">Serratia rubidaea</name>
    <name type="common">Serratia marinorubra</name>
    <dbReference type="NCBI Taxonomy" id="61652"/>
    <lineage>
        <taxon>Bacteria</taxon>
        <taxon>Pseudomonadati</taxon>
        <taxon>Pseudomonadota</taxon>
        <taxon>Gammaproteobacteria</taxon>
        <taxon>Enterobacterales</taxon>
        <taxon>Yersiniaceae</taxon>
        <taxon>Serratia</taxon>
    </lineage>
</organism>
<dbReference type="InterPro" id="IPR000182">
    <property type="entry name" value="GNAT_dom"/>
</dbReference>
<protein>
    <submittedName>
        <fullName evidence="2">Predicted acetyltransferase</fullName>
    </submittedName>
</protein>
<keyword evidence="2" id="KW-0808">Transferase</keyword>
<evidence type="ECO:0000259" key="1">
    <source>
        <dbReference type="PROSITE" id="PS51186"/>
    </source>
</evidence>
<dbReference type="RefSeq" id="WP_128144751.1">
    <property type="nucleotide sequence ID" value="NZ_CBIFXG010000001.1"/>
</dbReference>
<accession>A0A3S4JZ37</accession>
<dbReference type="CDD" id="cd04301">
    <property type="entry name" value="NAT_SF"/>
    <property type="match status" value="1"/>
</dbReference>
<dbReference type="PANTHER" id="PTHR43617">
    <property type="entry name" value="L-AMINO ACID N-ACETYLTRANSFERASE"/>
    <property type="match status" value="1"/>
</dbReference>
<dbReference type="AlphaFoldDB" id="A0A3S4JZ37"/>
<proteinExistence type="predicted"/>
<dbReference type="InterPro" id="IPR016181">
    <property type="entry name" value="Acyl_CoA_acyltransferase"/>
</dbReference>
<dbReference type="Gene3D" id="3.40.630.30">
    <property type="match status" value="1"/>
</dbReference>
<dbReference type="EMBL" id="LR134155">
    <property type="protein sequence ID" value="VEA73709.1"/>
    <property type="molecule type" value="Genomic_DNA"/>
</dbReference>